<dbReference type="PANTHER" id="PTHR39607">
    <property type="entry name" value="XANTHOCILLIN BIOSYNTHESIS CLUSTER TRANSCRIPTION FACTOR XANC-RELATED"/>
    <property type="match status" value="1"/>
</dbReference>
<evidence type="ECO:0000313" key="2">
    <source>
        <dbReference type="EMBL" id="RSL87665.1"/>
    </source>
</evidence>
<proteinExistence type="predicted"/>
<dbReference type="AlphaFoldDB" id="A0A428SD20"/>
<dbReference type="PANTHER" id="PTHR39607:SF1">
    <property type="entry name" value="B-ZIP TRANSCRIPTION FACTOR (EUROFUNG)"/>
    <property type="match status" value="1"/>
</dbReference>
<dbReference type="EMBL" id="NIZV01000497">
    <property type="protein sequence ID" value="RSL87665.1"/>
    <property type="molecule type" value="Genomic_DNA"/>
</dbReference>
<dbReference type="CDD" id="cd14688">
    <property type="entry name" value="bZIP_YAP"/>
    <property type="match status" value="1"/>
</dbReference>
<evidence type="ECO:0008006" key="4">
    <source>
        <dbReference type="Google" id="ProtNLM"/>
    </source>
</evidence>
<dbReference type="InterPro" id="IPR052635">
    <property type="entry name" value="Sec_Metab_Biosynth_Reg"/>
</dbReference>
<feature type="region of interest" description="Disordered" evidence="1">
    <location>
        <begin position="1"/>
        <end position="31"/>
    </location>
</feature>
<comment type="caution">
    <text evidence="2">The sequence shown here is derived from an EMBL/GenBank/DDBJ whole genome shotgun (WGS) entry which is preliminary data.</text>
</comment>
<protein>
    <recommendedName>
        <fullName evidence="4">BZIP domain-containing protein</fullName>
    </recommendedName>
</protein>
<evidence type="ECO:0000313" key="3">
    <source>
        <dbReference type="Proteomes" id="UP000288429"/>
    </source>
</evidence>
<dbReference type="Proteomes" id="UP000288429">
    <property type="component" value="Unassembled WGS sequence"/>
</dbReference>
<reference evidence="2 3" key="1">
    <citation type="submission" date="2017-06" db="EMBL/GenBank/DDBJ databases">
        <title>Cmopartive genomic analysis of Ambrosia Fusariam Clade fungi.</title>
        <authorList>
            <person name="Stajich J.E."/>
            <person name="Carrillo J."/>
            <person name="Kijimoto T."/>
            <person name="Eskalen A."/>
            <person name="O'Donnell K."/>
            <person name="Kasson M."/>
        </authorList>
    </citation>
    <scope>NUCLEOTIDE SEQUENCE [LARGE SCALE GENOMIC DNA]</scope>
    <source>
        <strain evidence="2 3">NRRL 20438</strain>
    </source>
</reference>
<evidence type="ECO:0000256" key="1">
    <source>
        <dbReference type="SAM" id="MobiDB-lite"/>
    </source>
</evidence>
<organism evidence="2 3">
    <name type="scientific">Fusarium ambrosium</name>
    <dbReference type="NCBI Taxonomy" id="131363"/>
    <lineage>
        <taxon>Eukaryota</taxon>
        <taxon>Fungi</taxon>
        <taxon>Dikarya</taxon>
        <taxon>Ascomycota</taxon>
        <taxon>Pezizomycotina</taxon>
        <taxon>Sordariomycetes</taxon>
        <taxon>Hypocreomycetidae</taxon>
        <taxon>Hypocreales</taxon>
        <taxon>Nectriaceae</taxon>
        <taxon>Fusarium</taxon>
        <taxon>Fusarium solani species complex</taxon>
    </lineage>
</organism>
<gene>
    <name evidence="2" type="ORF">CDV31_016218</name>
</gene>
<sequence>MTQTAYTYNAAASSSPKRNPRNISAFGASAKPDEDWTKIPDLAERRRIQNRIAQRNYLKLRRLTKLKQRLKDLERLPGFSDAESKKSQKIMKSEPSSSRFRKPPPCTATRPVVSQGQFTHPMEPDGDISHKIYGSRARCDNSTQFAFSTYSASDKSLLAPNGPAPDYTLMDTDGANHNNNLASIVPTMFPSVIHHSAAIVCRPCQADDELALSTTYPHASYRR</sequence>
<keyword evidence="3" id="KW-1185">Reference proteome</keyword>
<feature type="region of interest" description="Disordered" evidence="1">
    <location>
        <begin position="77"/>
        <end position="125"/>
    </location>
</feature>
<accession>A0A428SD20</accession>
<name>A0A428SD20_9HYPO</name>